<accession>A0A7S0T819</accession>
<dbReference type="GO" id="GO:0001732">
    <property type="term" value="P:formation of cytoplasmic translation initiation complex"/>
    <property type="evidence" value="ECO:0007669"/>
    <property type="project" value="UniProtKB-UniRule"/>
</dbReference>
<reference evidence="9" key="1">
    <citation type="submission" date="2021-01" db="EMBL/GenBank/DDBJ databases">
        <authorList>
            <person name="Corre E."/>
            <person name="Pelletier E."/>
            <person name="Niang G."/>
            <person name="Scheremetjew M."/>
            <person name="Finn R."/>
            <person name="Kale V."/>
            <person name="Holt S."/>
            <person name="Cochrane G."/>
            <person name="Meng A."/>
            <person name="Brown T."/>
            <person name="Cohen L."/>
        </authorList>
    </citation>
    <scope>NUCLEOTIDE SEQUENCE</scope>
    <source>
        <strain evidence="9">CCMP3276</strain>
    </source>
</reference>
<name>A0A7S0T819_9RHOD</name>
<comment type="function">
    <text evidence="7">Component of the eukaryotic translation initiation factor 3 (eIF-3) complex, which is involved in protein synthesis of a specialized repertoire of mRNAs and, together with other initiation factors, stimulates binding of mRNA and methionyl-tRNAi to the 40S ribosome. The eIF-3 complex specifically targets and initiates translation of a subset of mRNAs involved in cell proliferation.</text>
</comment>
<dbReference type="InterPro" id="IPR036322">
    <property type="entry name" value="WD40_repeat_dom_sf"/>
</dbReference>
<comment type="subcellular location">
    <subcellularLocation>
        <location evidence="7">Cytoplasm</location>
    </subcellularLocation>
</comment>
<dbReference type="PANTHER" id="PTHR19877">
    <property type="entry name" value="EUKARYOTIC TRANSLATION INITIATION FACTOR 3 SUBUNIT I"/>
    <property type="match status" value="1"/>
</dbReference>
<comment type="similarity">
    <text evidence="6">Belongs to the WD repeat STRAP family.</text>
</comment>
<keyword evidence="2 7" id="KW-0396">Initiation factor</keyword>
<sequence length="325" mass="36172">MRPMILKGHERPLTMVKFNREGDLVFSSAKDKVATAWYASTGERLGTYVGHNGAVWGLDSDWFCSRLITGSADNSAKLWDAQRGTVLHTWEYKSPIRAVAFAPGDRIVTMASTALMGQTPDVYLHRLTDELMGVEGAEPVLKLVGLDMNVVRILWYPTGDLVLTASEDGCVRRWDAETGTMLDCKKLHTSRINDCQWGPDHFCFITASSDQYAKVVDAASLEVMKTYKMEAPVNSASMSPTHPHVLLGGGQEASQVTTTDNRAGKFEGRLYHLVYETEIGRVKGHFGPINTVSFSPNGRQYVSGAEEGYIRLHTFDQDYFTRNYN</sequence>
<evidence type="ECO:0000256" key="3">
    <source>
        <dbReference type="ARBA" id="ARBA00022574"/>
    </source>
</evidence>
<evidence type="ECO:0000256" key="2">
    <source>
        <dbReference type="ARBA" id="ARBA00022540"/>
    </source>
</evidence>
<feature type="repeat" description="WD" evidence="8">
    <location>
        <begin position="48"/>
        <end position="89"/>
    </location>
</feature>
<evidence type="ECO:0000313" key="9">
    <source>
        <dbReference type="EMBL" id="CAD8726067.1"/>
    </source>
</evidence>
<evidence type="ECO:0000256" key="1">
    <source>
        <dbReference type="ARBA" id="ARBA00022490"/>
    </source>
</evidence>
<dbReference type="SMART" id="SM00320">
    <property type="entry name" value="WD40"/>
    <property type="match status" value="6"/>
</dbReference>
<dbReference type="GO" id="GO:0003743">
    <property type="term" value="F:translation initiation factor activity"/>
    <property type="evidence" value="ECO:0007669"/>
    <property type="project" value="UniProtKB-UniRule"/>
</dbReference>
<proteinExistence type="inferred from homology"/>
<keyword evidence="5 7" id="KW-0648">Protein biosynthesis</keyword>
<dbReference type="GO" id="GO:0016282">
    <property type="term" value="C:eukaryotic 43S preinitiation complex"/>
    <property type="evidence" value="ECO:0007669"/>
    <property type="project" value="UniProtKB-UniRule"/>
</dbReference>
<keyword evidence="4" id="KW-0677">Repeat</keyword>
<dbReference type="PANTHER" id="PTHR19877:SF1">
    <property type="entry name" value="EUKARYOTIC TRANSLATION INITIATION FACTOR 3 SUBUNIT I"/>
    <property type="match status" value="1"/>
</dbReference>
<organism evidence="9">
    <name type="scientific">Erythrolobus madagascarensis</name>
    <dbReference type="NCBI Taxonomy" id="708628"/>
    <lineage>
        <taxon>Eukaryota</taxon>
        <taxon>Rhodophyta</taxon>
        <taxon>Bangiophyceae</taxon>
        <taxon>Porphyridiales</taxon>
        <taxon>Porphyridiaceae</taxon>
        <taxon>Erythrolobus</taxon>
    </lineage>
</organism>
<dbReference type="EMBL" id="HBFE01003212">
    <property type="protein sequence ID" value="CAD8726067.1"/>
    <property type="molecule type" value="Transcribed_RNA"/>
</dbReference>
<evidence type="ECO:0000256" key="8">
    <source>
        <dbReference type="PROSITE-ProRule" id="PRU00221"/>
    </source>
</evidence>
<dbReference type="GO" id="GO:0071541">
    <property type="term" value="C:eukaryotic translation initiation factor 3 complex, eIF3m"/>
    <property type="evidence" value="ECO:0007669"/>
    <property type="project" value="TreeGrafter"/>
</dbReference>
<keyword evidence="1 7" id="KW-0963">Cytoplasm</keyword>
<dbReference type="PROSITE" id="PS50294">
    <property type="entry name" value="WD_REPEATS_REGION"/>
    <property type="match status" value="1"/>
</dbReference>
<dbReference type="InterPro" id="IPR027525">
    <property type="entry name" value="eIF3i"/>
</dbReference>
<keyword evidence="3 8" id="KW-0853">WD repeat</keyword>
<gene>
    <name evidence="9" type="ORF">EMAD1354_LOCUS2147</name>
</gene>
<dbReference type="GO" id="GO:0003723">
    <property type="term" value="F:RNA binding"/>
    <property type="evidence" value="ECO:0007669"/>
    <property type="project" value="TreeGrafter"/>
</dbReference>
<dbReference type="InterPro" id="IPR015943">
    <property type="entry name" value="WD40/YVTN_repeat-like_dom_sf"/>
</dbReference>
<dbReference type="SUPFAM" id="SSF50978">
    <property type="entry name" value="WD40 repeat-like"/>
    <property type="match status" value="1"/>
</dbReference>
<protein>
    <recommendedName>
        <fullName evidence="7">Eukaryotic translation initiation factor 3 subunit I</fullName>
        <shortName evidence="7">eIF3i</shortName>
    </recommendedName>
</protein>
<dbReference type="GO" id="GO:0033290">
    <property type="term" value="C:eukaryotic 48S preinitiation complex"/>
    <property type="evidence" value="ECO:0007669"/>
    <property type="project" value="UniProtKB-UniRule"/>
</dbReference>
<comment type="subunit">
    <text evidence="7">Component of the eukaryotic translation initiation factor 3 (eIF-3) complex.</text>
</comment>
<comment type="similarity">
    <text evidence="7">Belongs to the eIF-3 subunit I family.</text>
</comment>
<dbReference type="AlphaFoldDB" id="A0A7S0T819"/>
<feature type="repeat" description="WD" evidence="8">
    <location>
        <begin position="143"/>
        <end position="184"/>
    </location>
</feature>
<evidence type="ECO:0000256" key="6">
    <source>
        <dbReference type="ARBA" id="ARBA00038394"/>
    </source>
</evidence>
<dbReference type="PROSITE" id="PS50082">
    <property type="entry name" value="WD_REPEATS_2"/>
    <property type="match status" value="4"/>
</dbReference>
<dbReference type="InterPro" id="IPR001680">
    <property type="entry name" value="WD40_rpt"/>
</dbReference>
<dbReference type="HAMAP" id="MF_03008">
    <property type="entry name" value="eIF3i"/>
    <property type="match status" value="1"/>
</dbReference>
<feature type="repeat" description="WD" evidence="8">
    <location>
        <begin position="6"/>
        <end position="47"/>
    </location>
</feature>
<feature type="repeat" description="WD" evidence="8">
    <location>
        <begin position="282"/>
        <end position="312"/>
    </location>
</feature>
<evidence type="ECO:0000256" key="5">
    <source>
        <dbReference type="ARBA" id="ARBA00022917"/>
    </source>
</evidence>
<dbReference type="Gene3D" id="2.130.10.10">
    <property type="entry name" value="YVTN repeat-like/Quinoprotein amine dehydrogenase"/>
    <property type="match status" value="1"/>
</dbReference>
<evidence type="ECO:0000256" key="4">
    <source>
        <dbReference type="ARBA" id="ARBA00022737"/>
    </source>
</evidence>
<dbReference type="Pfam" id="PF24805">
    <property type="entry name" value="EIF3I"/>
    <property type="match status" value="1"/>
</dbReference>
<evidence type="ECO:0000256" key="7">
    <source>
        <dbReference type="HAMAP-Rule" id="MF_03008"/>
    </source>
</evidence>